<keyword evidence="3" id="KW-1185">Reference proteome</keyword>
<dbReference type="SUPFAM" id="SSF110296">
    <property type="entry name" value="Oligoxyloglucan reducing end-specific cellobiohydrolase"/>
    <property type="match status" value="1"/>
</dbReference>
<dbReference type="CDD" id="cd15482">
    <property type="entry name" value="Sialidase_non-viral"/>
    <property type="match status" value="1"/>
</dbReference>
<dbReference type="Proteomes" id="UP001265700">
    <property type="component" value="Unassembled WGS sequence"/>
</dbReference>
<dbReference type="Gene3D" id="2.130.10.10">
    <property type="entry name" value="YVTN repeat-like/Quinoprotein amine dehydrogenase"/>
    <property type="match status" value="1"/>
</dbReference>
<dbReference type="InterPro" id="IPR010752">
    <property type="entry name" value="DUF1329"/>
</dbReference>
<reference evidence="2 3" key="1">
    <citation type="submission" date="2023-07" db="EMBL/GenBank/DDBJ databases">
        <title>Sorghum-associated microbial communities from plants grown in Nebraska, USA.</title>
        <authorList>
            <person name="Schachtman D."/>
        </authorList>
    </citation>
    <scope>NUCLEOTIDE SEQUENCE [LARGE SCALE GENOMIC DNA]</scope>
    <source>
        <strain evidence="2 3">4249</strain>
    </source>
</reference>
<keyword evidence="1" id="KW-0732">Signal</keyword>
<name>A0ABU1WRI7_9BURK</name>
<organism evidence="2 3">
    <name type="scientific">Hydrogenophaga palleronii</name>
    <dbReference type="NCBI Taxonomy" id="65655"/>
    <lineage>
        <taxon>Bacteria</taxon>
        <taxon>Pseudomonadati</taxon>
        <taxon>Pseudomonadota</taxon>
        <taxon>Betaproteobacteria</taxon>
        <taxon>Burkholderiales</taxon>
        <taxon>Comamonadaceae</taxon>
        <taxon>Hydrogenophaga</taxon>
    </lineage>
</organism>
<evidence type="ECO:0000313" key="3">
    <source>
        <dbReference type="Proteomes" id="UP001265700"/>
    </source>
</evidence>
<evidence type="ECO:0000313" key="2">
    <source>
        <dbReference type="EMBL" id="MDR7151920.1"/>
    </source>
</evidence>
<dbReference type="RefSeq" id="WP_310320165.1">
    <property type="nucleotide sequence ID" value="NZ_JAVDWU010000009.1"/>
</dbReference>
<sequence length="236" mass="25469">MPHVTPESPLPRPLLSVRCQRFALGVSISALTLATPVMAQSADALSTTLTAVGAERAANKDGSIPAWVPEKQGEGWGFGKLRKDHWKYRDDKPLYTIDASNVDKYADKLSPGQVTLIKQTRRFDLNLYHLFQGQRGELFASAEQGKLLKSTDAGRLWSLLDTGCTGSLWAGVQLLDGTLLVGGLRGTLLASEDQGVTWAALQTDSTSSITGLRQLADGSVVRCPHRNEGRAVVVIT</sequence>
<evidence type="ECO:0008006" key="4">
    <source>
        <dbReference type="Google" id="ProtNLM"/>
    </source>
</evidence>
<dbReference type="InterPro" id="IPR015943">
    <property type="entry name" value="WD40/YVTN_repeat-like_dom_sf"/>
</dbReference>
<feature type="signal peptide" evidence="1">
    <location>
        <begin position="1"/>
        <end position="39"/>
    </location>
</feature>
<proteinExistence type="predicted"/>
<evidence type="ECO:0000256" key="1">
    <source>
        <dbReference type="SAM" id="SignalP"/>
    </source>
</evidence>
<feature type="chain" id="PRO_5046864837" description="Photosynthesis system II assembly factor Ycf48/Hcf136-like domain-containing protein" evidence="1">
    <location>
        <begin position="40"/>
        <end position="236"/>
    </location>
</feature>
<accession>A0ABU1WRI7</accession>
<comment type="caution">
    <text evidence="2">The sequence shown here is derived from an EMBL/GenBank/DDBJ whole genome shotgun (WGS) entry which is preliminary data.</text>
</comment>
<dbReference type="EMBL" id="JAVDWU010000009">
    <property type="protein sequence ID" value="MDR7151920.1"/>
    <property type="molecule type" value="Genomic_DNA"/>
</dbReference>
<protein>
    <recommendedName>
        <fullName evidence="4">Photosynthesis system II assembly factor Ycf48/Hcf136-like domain-containing protein</fullName>
    </recommendedName>
</protein>
<gene>
    <name evidence="2" type="ORF">J2W49_003896</name>
</gene>
<dbReference type="Pfam" id="PF07044">
    <property type="entry name" value="DUF1329"/>
    <property type="match status" value="1"/>
</dbReference>